<protein>
    <recommendedName>
        <fullName evidence="4">Terminase small subunit</fullName>
    </recommendedName>
</protein>
<comment type="caution">
    <text evidence="2">The sequence shown here is derived from an EMBL/GenBank/DDBJ whole genome shotgun (WGS) entry which is preliminary data.</text>
</comment>
<accession>A0ABS9DL71</accession>
<feature type="compositionally biased region" description="Basic and acidic residues" evidence="1">
    <location>
        <begin position="1"/>
        <end position="10"/>
    </location>
</feature>
<evidence type="ECO:0000313" key="3">
    <source>
        <dbReference type="Proteomes" id="UP001108089"/>
    </source>
</evidence>
<feature type="compositionally biased region" description="Low complexity" evidence="1">
    <location>
        <begin position="11"/>
        <end position="22"/>
    </location>
</feature>
<feature type="region of interest" description="Disordered" evidence="1">
    <location>
        <begin position="1"/>
        <end position="25"/>
    </location>
</feature>
<dbReference type="EMBL" id="JAKGCU010000016">
    <property type="protein sequence ID" value="MCF3939906.1"/>
    <property type="molecule type" value="Genomic_DNA"/>
</dbReference>
<dbReference type="RefSeq" id="WP_235724632.1">
    <property type="nucleotide sequence ID" value="NZ_JAKGCU010000016.1"/>
</dbReference>
<dbReference type="Pfam" id="PF25673">
    <property type="entry name" value="Terminase_7"/>
    <property type="match status" value="1"/>
</dbReference>
<evidence type="ECO:0000313" key="2">
    <source>
        <dbReference type="EMBL" id="MCF3939906.1"/>
    </source>
</evidence>
<dbReference type="InterPro" id="IPR057972">
    <property type="entry name" value="Terminase_7"/>
</dbReference>
<organism evidence="2 3">
    <name type="scientific">Gordonia tangerina</name>
    <dbReference type="NCBI Taxonomy" id="2911060"/>
    <lineage>
        <taxon>Bacteria</taxon>
        <taxon>Bacillati</taxon>
        <taxon>Actinomycetota</taxon>
        <taxon>Actinomycetes</taxon>
        <taxon>Mycobacteriales</taxon>
        <taxon>Gordoniaceae</taxon>
        <taxon>Gordonia</taxon>
    </lineage>
</organism>
<name>A0ABS9DL71_9ACTN</name>
<sequence length="145" mass="16744">MPQRKKDPSARARANKASTAATLTDDHQVQCPELPESRDWHPQTLQWWTDLWSAPMATEYHSSDRHALFILAALVDDFWQEPTTSKAAEIRLQRQAFGLTPYDRRRLEWTIETAEESKERGRRRSERSQAPPAAKDDPRSGLYAV</sequence>
<feature type="region of interest" description="Disordered" evidence="1">
    <location>
        <begin position="114"/>
        <end position="145"/>
    </location>
</feature>
<gene>
    <name evidence="2" type="ORF">L1892_16135</name>
</gene>
<dbReference type="Proteomes" id="UP001108089">
    <property type="component" value="Unassembled WGS sequence"/>
</dbReference>
<reference evidence="2" key="1">
    <citation type="submission" date="2022-01" db="EMBL/GenBank/DDBJ databases">
        <title>Gordonia xiamenensis sp. nov., isolated from surface seawater in Xiamen.</title>
        <authorList>
            <person name="He Y.F."/>
        </authorList>
    </citation>
    <scope>NUCLEOTIDE SEQUENCE</scope>
    <source>
        <strain evidence="2">GW1C4-4</strain>
    </source>
</reference>
<evidence type="ECO:0000256" key="1">
    <source>
        <dbReference type="SAM" id="MobiDB-lite"/>
    </source>
</evidence>
<keyword evidence="3" id="KW-1185">Reference proteome</keyword>
<evidence type="ECO:0008006" key="4">
    <source>
        <dbReference type="Google" id="ProtNLM"/>
    </source>
</evidence>
<proteinExistence type="predicted"/>